<dbReference type="SUPFAM" id="SSF53686">
    <property type="entry name" value="Tryptophan synthase beta subunit-like PLP-dependent enzymes"/>
    <property type="match status" value="1"/>
</dbReference>
<proteinExistence type="predicted"/>
<dbReference type="AlphaFoldDB" id="A0A9P9WWX4"/>
<dbReference type="Pfam" id="PF00291">
    <property type="entry name" value="PALP"/>
    <property type="match status" value="1"/>
</dbReference>
<feature type="domain" description="Tryptophan synthase beta chain-like PALP" evidence="1">
    <location>
        <begin position="12"/>
        <end position="240"/>
    </location>
</feature>
<organism evidence="2 3">
    <name type="scientific">Neoarthrinium moseri</name>
    <dbReference type="NCBI Taxonomy" id="1658444"/>
    <lineage>
        <taxon>Eukaryota</taxon>
        <taxon>Fungi</taxon>
        <taxon>Dikarya</taxon>
        <taxon>Ascomycota</taxon>
        <taxon>Pezizomycotina</taxon>
        <taxon>Sordariomycetes</taxon>
        <taxon>Xylariomycetidae</taxon>
        <taxon>Amphisphaeriales</taxon>
        <taxon>Apiosporaceae</taxon>
        <taxon>Neoarthrinium</taxon>
    </lineage>
</organism>
<dbReference type="CDD" id="cd01561">
    <property type="entry name" value="CBS_like"/>
    <property type="match status" value="1"/>
</dbReference>
<sequence length="248" mass="26381">MAAVPPASEDVLDVIGNTRCVKLRHVVPEGCADVFLKLESLNPTGSYKDRMARSIVEEAELRGGLKPGTTLVEATGGSTGSSLAFVCAIKGYEFQVVCSDAFSTEKLRTMAAFGAKLDLVLSPTKRITPDLFPSMRERAHSLAQRPDHYFVDQFNNKDALVGYRILGEELLQQLPDGVDGFCAAVGGAGMIMGVAKVLKSQSKPCEVVVLEPEAAPFLTTGRGGVHGIEGIGAGMIPPLLDKALYDEV</sequence>
<gene>
    <name evidence="2" type="ORF">JX265_000823</name>
</gene>
<dbReference type="PANTHER" id="PTHR10314">
    <property type="entry name" value="CYSTATHIONINE BETA-SYNTHASE"/>
    <property type="match status" value="1"/>
</dbReference>
<accession>A0A9P9WWX4</accession>
<evidence type="ECO:0000313" key="2">
    <source>
        <dbReference type="EMBL" id="KAI1880583.1"/>
    </source>
</evidence>
<name>A0A9P9WWX4_9PEZI</name>
<dbReference type="Proteomes" id="UP000829685">
    <property type="component" value="Unassembled WGS sequence"/>
</dbReference>
<dbReference type="Gene3D" id="3.40.50.1100">
    <property type="match status" value="2"/>
</dbReference>
<dbReference type="InterPro" id="IPR050214">
    <property type="entry name" value="Cys_Synth/Cystath_Beta-Synth"/>
</dbReference>
<reference evidence="2" key="1">
    <citation type="submission" date="2021-03" db="EMBL/GenBank/DDBJ databases">
        <title>Revisited historic fungal species revealed as producer of novel bioactive compounds through whole genome sequencing and comparative genomics.</title>
        <authorList>
            <person name="Vignolle G.A."/>
            <person name="Hochenegger N."/>
            <person name="Mach R.L."/>
            <person name="Mach-Aigner A.R."/>
            <person name="Javad Rahimi M."/>
            <person name="Salim K.A."/>
            <person name="Chan C.M."/>
            <person name="Lim L.B.L."/>
            <person name="Cai F."/>
            <person name="Druzhinina I.S."/>
            <person name="U'Ren J.M."/>
            <person name="Derntl C."/>
        </authorList>
    </citation>
    <scope>NUCLEOTIDE SEQUENCE</scope>
    <source>
        <strain evidence="2">TUCIM 5799</strain>
    </source>
</reference>
<dbReference type="InterPro" id="IPR036052">
    <property type="entry name" value="TrpB-like_PALP_sf"/>
</dbReference>
<comment type="caution">
    <text evidence="2">The sequence shown here is derived from an EMBL/GenBank/DDBJ whole genome shotgun (WGS) entry which is preliminary data.</text>
</comment>
<keyword evidence="3" id="KW-1185">Reference proteome</keyword>
<dbReference type="EMBL" id="JAFIMR010000002">
    <property type="protein sequence ID" value="KAI1880583.1"/>
    <property type="molecule type" value="Genomic_DNA"/>
</dbReference>
<evidence type="ECO:0000313" key="3">
    <source>
        <dbReference type="Proteomes" id="UP000829685"/>
    </source>
</evidence>
<dbReference type="InterPro" id="IPR001926">
    <property type="entry name" value="TrpB-like_PALP"/>
</dbReference>
<evidence type="ECO:0000259" key="1">
    <source>
        <dbReference type="Pfam" id="PF00291"/>
    </source>
</evidence>
<protein>
    <recommendedName>
        <fullName evidence="1">Tryptophan synthase beta chain-like PALP domain-containing protein</fullName>
    </recommendedName>
</protein>